<dbReference type="PANTHER" id="PTHR10188:SF8">
    <property type="entry name" value="THREONINE ASPARTASE 1"/>
    <property type="match status" value="1"/>
</dbReference>
<feature type="site" description="Cleavage; by autolysis" evidence="2">
    <location>
        <begin position="180"/>
        <end position="181"/>
    </location>
</feature>
<dbReference type="AlphaFoldDB" id="A0A166H960"/>
<name>A0A166H960_9AGAM</name>
<dbReference type="InterPro" id="IPR029055">
    <property type="entry name" value="Ntn_hydrolases_N"/>
</dbReference>
<organism evidence="3 4">
    <name type="scientific">Sistotremastrum suecicum HHB10207 ss-3</name>
    <dbReference type="NCBI Taxonomy" id="1314776"/>
    <lineage>
        <taxon>Eukaryota</taxon>
        <taxon>Fungi</taxon>
        <taxon>Dikarya</taxon>
        <taxon>Basidiomycota</taxon>
        <taxon>Agaricomycotina</taxon>
        <taxon>Agaricomycetes</taxon>
        <taxon>Sistotremastrales</taxon>
        <taxon>Sistotremastraceae</taxon>
        <taxon>Sistotremastrum</taxon>
    </lineage>
</organism>
<reference evidence="3 4" key="1">
    <citation type="journal article" date="2016" name="Mol. Biol. Evol.">
        <title>Comparative Genomics of Early-Diverging Mushroom-Forming Fungi Provides Insights into the Origins of Lignocellulose Decay Capabilities.</title>
        <authorList>
            <person name="Nagy L.G."/>
            <person name="Riley R."/>
            <person name="Tritt A."/>
            <person name="Adam C."/>
            <person name="Daum C."/>
            <person name="Floudas D."/>
            <person name="Sun H."/>
            <person name="Yadav J.S."/>
            <person name="Pangilinan J."/>
            <person name="Larsson K.H."/>
            <person name="Matsuura K."/>
            <person name="Barry K."/>
            <person name="Labutti K."/>
            <person name="Kuo R."/>
            <person name="Ohm R.A."/>
            <person name="Bhattacharya S.S."/>
            <person name="Shirouzu T."/>
            <person name="Yoshinaga Y."/>
            <person name="Martin F.M."/>
            <person name="Grigoriev I.V."/>
            <person name="Hibbett D.S."/>
        </authorList>
    </citation>
    <scope>NUCLEOTIDE SEQUENCE [LARGE SCALE GENOMIC DNA]</scope>
    <source>
        <strain evidence="3 4">HHB10207 ss-3</strain>
    </source>
</reference>
<dbReference type="InterPro" id="IPR000246">
    <property type="entry name" value="Peptidase_T2"/>
</dbReference>
<evidence type="ECO:0000256" key="2">
    <source>
        <dbReference type="PIRSR" id="PIRSR600246-3"/>
    </source>
</evidence>
<keyword evidence="4" id="KW-1185">Reference proteome</keyword>
<dbReference type="GO" id="GO:0004298">
    <property type="term" value="F:threonine-type endopeptidase activity"/>
    <property type="evidence" value="ECO:0007669"/>
    <property type="project" value="InterPro"/>
</dbReference>
<accession>A0A166H960</accession>
<dbReference type="OrthoDB" id="77601at2759"/>
<dbReference type="EMBL" id="KV428013">
    <property type="protein sequence ID" value="KZT42465.1"/>
    <property type="molecule type" value="Genomic_DNA"/>
</dbReference>
<feature type="active site" description="Nucleophile" evidence="1">
    <location>
        <position position="181"/>
    </location>
</feature>
<dbReference type="GO" id="GO:0051604">
    <property type="term" value="P:protein maturation"/>
    <property type="evidence" value="ECO:0007669"/>
    <property type="project" value="TreeGrafter"/>
</dbReference>
<proteinExistence type="predicted"/>
<dbReference type="PANTHER" id="PTHR10188">
    <property type="entry name" value="L-ASPARAGINASE"/>
    <property type="match status" value="1"/>
</dbReference>
<keyword evidence="3" id="KW-0378">Hydrolase</keyword>
<sequence>MILVLHAGAGFYPPSDESRVKASLKRACIHALQECSQRSAEDVVAGAIAHLEDDESLNAGTGSNLTYEGAVECDASIMTGTGEFGGVGAVRGIKNPIRLAHQLLRDSRVRDPIGRSPPLTLVSTGAEKYAASSSVTLTDETSMITPKAREVWQSWREKRALALANDQIESVPFDTVDPQDTVGAIAMSSDLSVAAGSSSGGILLKQSGRLGPAAVFGSACWAQDDEGLALACSVSGNGEKIIRESFAREIGRSIGKLGDGDVHETLERLFQNIRFSGEGVGMILLTRETEDEHTIKHRLWCAFTTPCMAIAYCTSASHKPKAMILRQPKSVKSVYITCIPIPFEYNQIAS</sequence>
<dbReference type="Proteomes" id="UP000076798">
    <property type="component" value="Unassembled WGS sequence"/>
</dbReference>
<evidence type="ECO:0000256" key="1">
    <source>
        <dbReference type="PIRSR" id="PIRSR600246-1"/>
    </source>
</evidence>
<gene>
    <name evidence="3" type="ORF">SISSUDRAFT_980080</name>
</gene>
<protein>
    <submittedName>
        <fullName evidence="3">N-terminal nucleophile aminohydrolase</fullName>
    </submittedName>
</protein>
<dbReference type="GO" id="GO:0005737">
    <property type="term" value="C:cytoplasm"/>
    <property type="evidence" value="ECO:0007669"/>
    <property type="project" value="TreeGrafter"/>
</dbReference>
<evidence type="ECO:0000313" key="3">
    <source>
        <dbReference type="EMBL" id="KZT42465.1"/>
    </source>
</evidence>
<dbReference type="Pfam" id="PF01112">
    <property type="entry name" value="Asparaginase_2"/>
    <property type="match status" value="1"/>
</dbReference>
<dbReference type="STRING" id="1314776.A0A166H960"/>
<evidence type="ECO:0000313" key="4">
    <source>
        <dbReference type="Proteomes" id="UP000076798"/>
    </source>
</evidence>
<dbReference type="Gene3D" id="3.60.20.30">
    <property type="entry name" value="(Glycosyl)asparaginase"/>
    <property type="match status" value="1"/>
</dbReference>
<dbReference type="SUPFAM" id="SSF56235">
    <property type="entry name" value="N-terminal nucleophile aminohydrolases (Ntn hydrolases)"/>
    <property type="match status" value="1"/>
</dbReference>
<dbReference type="CDD" id="cd04514">
    <property type="entry name" value="Taspase1_like"/>
    <property type="match status" value="1"/>
</dbReference>
<dbReference type="InterPro" id="IPR037464">
    <property type="entry name" value="Taspase1"/>
</dbReference>